<comment type="similarity">
    <text evidence="2 12">Belongs to the aconitase/IPM isomerase family.</text>
</comment>
<keyword evidence="8 12" id="KW-0411">Iron-sulfur</keyword>
<dbReference type="GO" id="GO:0046872">
    <property type="term" value="F:metal ion binding"/>
    <property type="evidence" value="ECO:0007669"/>
    <property type="project" value="UniProtKB-KW"/>
</dbReference>
<reference evidence="15" key="1">
    <citation type="submission" date="2025-08" db="UniProtKB">
        <authorList>
            <consortium name="Ensembl"/>
        </authorList>
    </citation>
    <scope>IDENTIFICATION</scope>
</reference>
<dbReference type="GO" id="GO:0030350">
    <property type="term" value="F:iron-responsive element binding"/>
    <property type="evidence" value="ECO:0007669"/>
    <property type="project" value="UniProtKB-ARBA"/>
</dbReference>
<dbReference type="InterPro" id="IPR044137">
    <property type="entry name" value="AcnA_IRP_Swivel"/>
</dbReference>
<dbReference type="InterPro" id="IPR006249">
    <property type="entry name" value="Aconitase/IRP2"/>
</dbReference>
<dbReference type="Ensembl" id="ENSAMXT00005039656.1">
    <property type="protein sequence ID" value="ENSAMXP00005036381.1"/>
    <property type="gene ID" value="ENSAMXG00005016407.1"/>
</dbReference>
<dbReference type="Gene3D" id="6.10.190.10">
    <property type="match status" value="1"/>
</dbReference>
<dbReference type="PANTHER" id="PTHR11670">
    <property type="entry name" value="ACONITASE/IRON-RESPONSIVE ELEMENT FAMILY MEMBER"/>
    <property type="match status" value="1"/>
</dbReference>
<dbReference type="InterPro" id="IPR036008">
    <property type="entry name" value="Aconitase_4Fe-4S_dom"/>
</dbReference>
<dbReference type="PROSITE" id="PS00450">
    <property type="entry name" value="ACONITASE_1"/>
    <property type="match status" value="1"/>
</dbReference>
<evidence type="ECO:0000256" key="2">
    <source>
        <dbReference type="ARBA" id="ARBA00007185"/>
    </source>
</evidence>
<evidence type="ECO:0000256" key="3">
    <source>
        <dbReference type="ARBA" id="ARBA00012926"/>
    </source>
</evidence>
<evidence type="ECO:0000256" key="6">
    <source>
        <dbReference type="ARBA" id="ARBA00022723"/>
    </source>
</evidence>
<dbReference type="Proteomes" id="UP000694621">
    <property type="component" value="Unplaced"/>
</dbReference>
<dbReference type="PROSITE" id="PS01244">
    <property type="entry name" value="ACONITASE_2"/>
    <property type="match status" value="1"/>
</dbReference>
<dbReference type="CDD" id="cd01580">
    <property type="entry name" value="AcnA_IRP_Swivel"/>
    <property type="match status" value="1"/>
</dbReference>
<evidence type="ECO:0000313" key="16">
    <source>
        <dbReference type="Proteomes" id="UP000694621"/>
    </source>
</evidence>
<dbReference type="Pfam" id="PF00694">
    <property type="entry name" value="Aconitase_C"/>
    <property type="match status" value="1"/>
</dbReference>
<dbReference type="FunFam" id="3.30.499.10:FF:000005">
    <property type="entry name" value="cytoplasmic aconitate hydratase"/>
    <property type="match status" value="1"/>
</dbReference>
<dbReference type="FunFam" id="3.20.19.10:FF:000001">
    <property type="entry name" value="Aconitate hydratase"/>
    <property type="match status" value="1"/>
</dbReference>
<feature type="domain" description="Aconitase A/isopropylmalate dehydratase small subunit swivel" evidence="14">
    <location>
        <begin position="691"/>
        <end position="817"/>
    </location>
</feature>
<dbReference type="GO" id="GO:0003994">
    <property type="term" value="F:aconitate hydratase activity"/>
    <property type="evidence" value="ECO:0007669"/>
    <property type="project" value="UniProtKB-EC"/>
</dbReference>
<evidence type="ECO:0000313" key="15">
    <source>
        <dbReference type="Ensembl" id="ENSAMXP00005036381.1"/>
    </source>
</evidence>
<dbReference type="InterPro" id="IPR015928">
    <property type="entry name" value="Aconitase/3IPM_dehydase_swvl"/>
</dbReference>
<evidence type="ECO:0000256" key="10">
    <source>
        <dbReference type="ARBA" id="ARBA00023501"/>
    </source>
</evidence>
<proteinExistence type="inferred from homology"/>
<comment type="cofactor">
    <cofactor evidence="1">
        <name>[4Fe-4S] cluster</name>
        <dbReference type="ChEBI" id="CHEBI:49883"/>
    </cofactor>
</comment>
<dbReference type="Pfam" id="PF00330">
    <property type="entry name" value="Aconitase"/>
    <property type="match status" value="1"/>
</dbReference>
<dbReference type="AlphaFoldDB" id="A0A8B9KGM8"/>
<dbReference type="SUPFAM" id="SSF52016">
    <property type="entry name" value="LeuD/IlvD-like"/>
    <property type="match status" value="1"/>
</dbReference>
<keyword evidence="7 12" id="KW-0408">Iron</keyword>
<dbReference type="InterPro" id="IPR001030">
    <property type="entry name" value="Acoase/IPM_deHydtase_lsu_aba"/>
</dbReference>
<comment type="subcellular location">
    <subcellularLocation>
        <location evidence="12">Cytoplasm</location>
    </subcellularLocation>
</comment>
<dbReference type="NCBIfam" id="TIGR01341">
    <property type="entry name" value="aconitase_1"/>
    <property type="match status" value="1"/>
</dbReference>
<dbReference type="NCBIfam" id="NF009520">
    <property type="entry name" value="PRK12881.1"/>
    <property type="match status" value="1"/>
</dbReference>
<dbReference type="InterPro" id="IPR000573">
    <property type="entry name" value="AconitaseA/IPMdHydase_ssu_swvl"/>
</dbReference>
<comment type="catalytic activity">
    <reaction evidence="10">
        <text>citrate = D-threo-isocitrate</text>
        <dbReference type="Rhea" id="RHEA:10336"/>
        <dbReference type="ChEBI" id="CHEBI:15562"/>
        <dbReference type="ChEBI" id="CHEBI:16947"/>
        <dbReference type="EC" id="4.2.1.3"/>
    </reaction>
</comment>
<dbReference type="FunFam" id="3.30.499.10:FF:000002">
    <property type="entry name" value="Aconitate hydratase"/>
    <property type="match status" value="1"/>
</dbReference>
<dbReference type="SUPFAM" id="SSF53732">
    <property type="entry name" value="Aconitase iron-sulfur domain"/>
    <property type="match status" value="1"/>
</dbReference>
<evidence type="ECO:0000256" key="9">
    <source>
        <dbReference type="ARBA" id="ARBA00023239"/>
    </source>
</evidence>
<evidence type="ECO:0000259" key="14">
    <source>
        <dbReference type="Pfam" id="PF00694"/>
    </source>
</evidence>
<feature type="domain" description="Aconitase/3-isopropylmalate dehydratase large subunit alpha/beta/alpha" evidence="13">
    <location>
        <begin position="74"/>
        <end position="571"/>
    </location>
</feature>
<evidence type="ECO:0000256" key="8">
    <source>
        <dbReference type="ARBA" id="ARBA00023014"/>
    </source>
</evidence>
<dbReference type="InterPro" id="IPR015931">
    <property type="entry name" value="Acnase/IPM_dHydase_lsu_aba_1/3"/>
</dbReference>
<dbReference type="Gene3D" id="3.20.19.10">
    <property type="entry name" value="Aconitase, domain 4"/>
    <property type="match status" value="1"/>
</dbReference>
<evidence type="ECO:0000256" key="4">
    <source>
        <dbReference type="ARBA" id="ARBA00020255"/>
    </source>
</evidence>
<keyword evidence="9" id="KW-0456">Lyase</keyword>
<dbReference type="GO" id="GO:0051539">
    <property type="term" value="F:4 iron, 4 sulfur cluster binding"/>
    <property type="evidence" value="ECO:0007669"/>
    <property type="project" value="UniProtKB-KW"/>
</dbReference>
<accession>A0A8B9KGM8</accession>
<evidence type="ECO:0000256" key="11">
    <source>
        <dbReference type="ARBA" id="ARBA00029682"/>
    </source>
</evidence>
<protein>
    <recommendedName>
        <fullName evidence="4">Cytoplasmic aconitate hydratase</fullName>
        <ecNumber evidence="3">4.2.1.3</ecNumber>
    </recommendedName>
    <alternativeName>
        <fullName evidence="11">Citrate hydro-lyase</fullName>
    </alternativeName>
</protein>
<evidence type="ECO:0000256" key="5">
    <source>
        <dbReference type="ARBA" id="ARBA00022485"/>
    </source>
</evidence>
<evidence type="ECO:0000256" key="12">
    <source>
        <dbReference type="RuleBase" id="RU361275"/>
    </source>
</evidence>
<dbReference type="GO" id="GO:0005737">
    <property type="term" value="C:cytoplasm"/>
    <property type="evidence" value="ECO:0007669"/>
    <property type="project" value="UniProtKB-SubCell"/>
</dbReference>
<evidence type="ECO:0000259" key="13">
    <source>
        <dbReference type="Pfam" id="PF00330"/>
    </source>
</evidence>
<sequence length="863" mass="95352">MALTSSQQEHPFAHLIDTLQTEKNEAQKYFNPQKLGDPKYERLPLSIRVLLESAIRKCDGFYVKQEDVDNILNWEERQNEAEIPFFPARVLLQDFTGIPAMVDLAAMRDAVAKNGIDPNLINPKCPTDLIVDHSLQIDFSKWQDTAVRNQEMELIRNKERLQFFKWCSKAFKNVTVVPPDIGSVHQVNLEYLSQVVQEIGGFVYPDTVVGTDSHTTMINGLGILGWGVGGIESEAVMLGQPVSLTLPHVVGCRLVGSISTLATSIDIVLGITKHLRQASVGGKFVEFFGPGVSQLSAADRTTIANMCPEYNATVSFFPVDDTTLKHFKQTNFTEEKFEVMERYLKAVKLFRSSDDQTEDPQYSEVIEINLASIVPCVSGPKRPQDRVPVPCMKEDFLNCLNEKVGFKGFHIPKEKQCITVPFLHEGTEYFLSHGSVVIAAVISCTNNCNPSVMLTAGLLAKKAVEAGLTVKPYIRTSLAPGSGMVTHYLNASGVLPYLSQLGFEVIGYGCATCVGNTAPLPESVVDAIKQGDLVACGVLSGNRHFEGRLCDCVRANYLASPPLVVAYAITGTVGIDFEKEPIGFNPEGKEVYLKDVWPSKEEVQDVEEHTVVASVFRELRSRITYWSNLDAPDALLFPWDPKSTYIRCPPFFKMPTPVSIDNAHALLFLGDKVTTDHISPAGSIARVSAAARYLQSKRLTPREFNSYGARRGNDAVMTRGTFASIKLQNRFIGKTGPKTLHIPSGQTLDVFEAAERYQRDGVPLIILAGKEYGSGNSRDWAAKGPYLLGVRAVIAESFEKMHKNHLVGMGIAPLQFLPGQNADSLELCGKERFSISIPEEFTPQQELTVMVRCFLMFNSCAFL</sequence>
<name>A0A8B9KGM8_ASTMX</name>
<evidence type="ECO:0000256" key="1">
    <source>
        <dbReference type="ARBA" id="ARBA00001966"/>
    </source>
</evidence>
<dbReference type="NCBIfam" id="NF006757">
    <property type="entry name" value="PRK09277.1"/>
    <property type="match status" value="1"/>
</dbReference>
<evidence type="ECO:0000256" key="7">
    <source>
        <dbReference type="ARBA" id="ARBA00023004"/>
    </source>
</evidence>
<dbReference type="EC" id="4.2.1.3" evidence="3"/>
<keyword evidence="6" id="KW-0479">Metal-binding</keyword>
<dbReference type="InterPro" id="IPR018136">
    <property type="entry name" value="Aconitase_4Fe-4S_BS"/>
</dbReference>
<keyword evidence="5 12" id="KW-0004">4Fe-4S</keyword>
<dbReference type="Gene3D" id="3.30.499.10">
    <property type="entry name" value="Aconitase, domain 3"/>
    <property type="match status" value="2"/>
</dbReference>
<dbReference type="GO" id="GO:0072350">
    <property type="term" value="P:tricarboxylic acid metabolic process"/>
    <property type="evidence" value="ECO:0007669"/>
    <property type="project" value="UniProtKB-ARBA"/>
</dbReference>
<dbReference type="PRINTS" id="PR00415">
    <property type="entry name" value="ACONITASE"/>
</dbReference>
<organism evidence="15 16">
    <name type="scientific">Astyanax mexicanus</name>
    <name type="common">Blind cave fish</name>
    <name type="synonym">Astyanax fasciatus mexicanus</name>
    <dbReference type="NCBI Taxonomy" id="7994"/>
    <lineage>
        <taxon>Eukaryota</taxon>
        <taxon>Metazoa</taxon>
        <taxon>Chordata</taxon>
        <taxon>Craniata</taxon>
        <taxon>Vertebrata</taxon>
        <taxon>Euteleostomi</taxon>
        <taxon>Actinopterygii</taxon>
        <taxon>Neopterygii</taxon>
        <taxon>Teleostei</taxon>
        <taxon>Ostariophysi</taxon>
        <taxon>Characiformes</taxon>
        <taxon>Characoidei</taxon>
        <taxon>Acestrorhamphidae</taxon>
        <taxon>Acestrorhamphinae</taxon>
        <taxon>Astyanax</taxon>
    </lineage>
</organism>
<dbReference type="CDD" id="cd01586">
    <property type="entry name" value="AcnA_IRP"/>
    <property type="match status" value="1"/>
</dbReference>
<keyword evidence="12" id="KW-0963">Cytoplasm</keyword>